<dbReference type="InterPro" id="IPR013785">
    <property type="entry name" value="Aldolase_TIM"/>
</dbReference>
<keyword evidence="8 12" id="KW-0808">Transferase</keyword>
<dbReference type="Gene3D" id="3.20.20.70">
    <property type="entry name" value="Aldolase class I"/>
    <property type="match status" value="1"/>
</dbReference>
<name>A0A562VGQ8_9BACT</name>
<keyword evidence="7 12" id="KW-0328">Glycosyltransferase</keyword>
<keyword evidence="6" id="KW-0662">Pyridine nucleotide biosynthesis</keyword>
<feature type="binding site" evidence="13">
    <location>
        <position position="152"/>
    </location>
    <ligand>
        <name>substrate</name>
    </ligand>
</feature>
<dbReference type="PANTHER" id="PTHR32179:SF3">
    <property type="entry name" value="NICOTINATE-NUCLEOTIDE PYROPHOSPHORYLASE [CARBOXYLATING]"/>
    <property type="match status" value="1"/>
</dbReference>
<feature type="binding site" evidence="13">
    <location>
        <begin position="128"/>
        <end position="130"/>
    </location>
    <ligand>
        <name>substrate</name>
    </ligand>
</feature>
<accession>A0A562VGQ8</accession>
<dbReference type="PANTHER" id="PTHR32179">
    <property type="entry name" value="NICOTINATE-NUCLEOTIDE PYROPHOSPHORYLASE [CARBOXYLATING]"/>
    <property type="match status" value="1"/>
</dbReference>
<dbReference type="InterPro" id="IPR037128">
    <property type="entry name" value="Quinolinate_PRibosylTase_N_sf"/>
</dbReference>
<dbReference type="FunFam" id="3.20.20.70:FF:000030">
    <property type="entry name" value="Nicotinate-nucleotide pyrophosphorylase, carboxylating"/>
    <property type="match status" value="1"/>
</dbReference>
<comment type="function">
    <text evidence="1">Involved in the catabolism of quinolinic acid (QA).</text>
</comment>
<keyword evidence="17" id="KW-1185">Reference proteome</keyword>
<dbReference type="PIRSF" id="PIRSF006250">
    <property type="entry name" value="NadC_ModD"/>
    <property type="match status" value="1"/>
</dbReference>
<dbReference type="InterPro" id="IPR027277">
    <property type="entry name" value="NadC/ModD"/>
</dbReference>
<dbReference type="CDD" id="cd01572">
    <property type="entry name" value="QPRTase"/>
    <property type="match status" value="1"/>
</dbReference>
<evidence type="ECO:0000256" key="8">
    <source>
        <dbReference type="ARBA" id="ARBA00022679"/>
    </source>
</evidence>
<dbReference type="Proteomes" id="UP000319449">
    <property type="component" value="Unassembled WGS sequence"/>
</dbReference>
<feature type="binding site" evidence="13">
    <location>
        <position position="95"/>
    </location>
    <ligand>
        <name>substrate</name>
    </ligand>
</feature>
<feature type="domain" description="Quinolinate phosphoribosyl transferase C-terminal" evidence="14">
    <location>
        <begin position="107"/>
        <end position="271"/>
    </location>
</feature>
<evidence type="ECO:0000256" key="12">
    <source>
        <dbReference type="PIRNR" id="PIRNR006250"/>
    </source>
</evidence>
<feature type="binding site" evidence="13">
    <location>
        <position position="162"/>
    </location>
    <ligand>
        <name>substrate</name>
    </ligand>
</feature>
<evidence type="ECO:0000256" key="4">
    <source>
        <dbReference type="ARBA" id="ARBA00011218"/>
    </source>
</evidence>
<dbReference type="InterPro" id="IPR004393">
    <property type="entry name" value="NadC"/>
</dbReference>
<dbReference type="UniPathway" id="UPA00253">
    <property type="reaction ID" value="UER00331"/>
</dbReference>
<evidence type="ECO:0000256" key="11">
    <source>
        <dbReference type="ARBA" id="ARBA00069173"/>
    </source>
</evidence>
<dbReference type="AlphaFoldDB" id="A0A562VGQ8"/>
<evidence type="ECO:0000256" key="6">
    <source>
        <dbReference type="ARBA" id="ARBA00022642"/>
    </source>
</evidence>
<organism evidence="16 17">
    <name type="scientific">Geobacter argillaceus</name>
    <dbReference type="NCBI Taxonomy" id="345631"/>
    <lineage>
        <taxon>Bacteria</taxon>
        <taxon>Pseudomonadati</taxon>
        <taxon>Thermodesulfobacteriota</taxon>
        <taxon>Desulfuromonadia</taxon>
        <taxon>Geobacterales</taxon>
        <taxon>Geobacteraceae</taxon>
        <taxon>Geobacter</taxon>
    </lineage>
</organism>
<dbReference type="Pfam" id="PF02749">
    <property type="entry name" value="QRPTase_N"/>
    <property type="match status" value="1"/>
</dbReference>
<evidence type="ECO:0000256" key="2">
    <source>
        <dbReference type="ARBA" id="ARBA00004893"/>
    </source>
</evidence>
<comment type="catalytic activity">
    <reaction evidence="10">
        <text>nicotinate beta-D-ribonucleotide + CO2 + diphosphate = quinolinate + 5-phospho-alpha-D-ribose 1-diphosphate + 2 H(+)</text>
        <dbReference type="Rhea" id="RHEA:12733"/>
        <dbReference type="ChEBI" id="CHEBI:15378"/>
        <dbReference type="ChEBI" id="CHEBI:16526"/>
        <dbReference type="ChEBI" id="CHEBI:29959"/>
        <dbReference type="ChEBI" id="CHEBI:33019"/>
        <dbReference type="ChEBI" id="CHEBI:57502"/>
        <dbReference type="ChEBI" id="CHEBI:58017"/>
        <dbReference type="EC" id="2.4.2.19"/>
    </reaction>
</comment>
<dbReference type="SUPFAM" id="SSF54675">
    <property type="entry name" value="Nicotinate/Quinolinate PRTase N-terminal domain-like"/>
    <property type="match status" value="1"/>
</dbReference>
<evidence type="ECO:0000313" key="16">
    <source>
        <dbReference type="EMBL" id="TWJ17058.1"/>
    </source>
</evidence>
<dbReference type="EC" id="2.4.2.19" evidence="5"/>
<reference evidence="16 17" key="1">
    <citation type="submission" date="2019-07" db="EMBL/GenBank/DDBJ databases">
        <title>Genomic Encyclopedia of Archaeal and Bacterial Type Strains, Phase II (KMG-II): from individual species to whole genera.</title>
        <authorList>
            <person name="Goeker M."/>
        </authorList>
    </citation>
    <scope>NUCLEOTIDE SEQUENCE [LARGE SCALE GENOMIC DNA]</scope>
    <source>
        <strain evidence="16 17">ATCC BAA-1139</strain>
    </source>
</reference>
<comment type="pathway">
    <text evidence="2">Cofactor biosynthesis; NAD(+) biosynthesis; nicotinate D-ribonucleotide from quinolinate: step 1/1.</text>
</comment>
<evidence type="ECO:0000259" key="15">
    <source>
        <dbReference type="Pfam" id="PF02749"/>
    </source>
</evidence>
<comment type="subunit">
    <text evidence="4">Hexamer formed by 3 homodimers.</text>
</comment>
<dbReference type="Pfam" id="PF01729">
    <property type="entry name" value="QRPTase_C"/>
    <property type="match status" value="1"/>
</dbReference>
<dbReference type="NCBIfam" id="TIGR00078">
    <property type="entry name" value="nadC"/>
    <property type="match status" value="1"/>
</dbReference>
<dbReference type="GO" id="GO:0034213">
    <property type="term" value="P:quinolinate catabolic process"/>
    <property type="evidence" value="ECO:0007669"/>
    <property type="project" value="TreeGrafter"/>
</dbReference>
<dbReference type="EMBL" id="VLLN01000023">
    <property type="protein sequence ID" value="TWJ17058.1"/>
    <property type="molecule type" value="Genomic_DNA"/>
</dbReference>
<feature type="domain" description="Quinolinate phosphoribosyl transferase N-terminal" evidence="15">
    <location>
        <begin position="20"/>
        <end position="105"/>
    </location>
</feature>
<proteinExistence type="inferred from homology"/>
<dbReference type="InterPro" id="IPR036068">
    <property type="entry name" value="Nicotinate_pribotase-like_C"/>
</dbReference>
<feature type="binding site" evidence="13">
    <location>
        <begin position="257"/>
        <end position="259"/>
    </location>
    <ligand>
        <name>substrate</name>
    </ligand>
</feature>
<dbReference type="GO" id="GO:0004514">
    <property type="term" value="F:nicotinate-nucleotide diphosphorylase (carboxylating) activity"/>
    <property type="evidence" value="ECO:0007669"/>
    <property type="project" value="UniProtKB-EC"/>
</dbReference>
<dbReference type="InterPro" id="IPR002638">
    <property type="entry name" value="Quinolinate_PRibosylTrfase_C"/>
</dbReference>
<dbReference type="GO" id="GO:0005737">
    <property type="term" value="C:cytoplasm"/>
    <property type="evidence" value="ECO:0007669"/>
    <property type="project" value="TreeGrafter"/>
</dbReference>
<sequence length="276" mass="29135">MGPVDSIIENALHEDIHTGDITTLAIVAGSRPMQGILKAKEELVLAGVDIAGRVFHLLDPSVAFTPRFKDGASVKAGEVIAEVSGEAAPLLQGERVALNLLQRMCGVASLTARYVAAVAGTGARIVDTRKTTPGLRFLDKYAVRIGGGTNHRTGLYDGILIKENHIAAAGGISEAIRRTRAYAPHTLRVEVETETQDQVNEALAAGADIIMLDNMDIQAMTEAVRIIAGRALVEASGGVNLETVRRIAETGVDIISVGALTHSARAMDISMLLEEA</sequence>
<evidence type="ECO:0000256" key="5">
    <source>
        <dbReference type="ARBA" id="ARBA00011944"/>
    </source>
</evidence>
<evidence type="ECO:0000256" key="13">
    <source>
        <dbReference type="PIRSR" id="PIRSR006250-1"/>
    </source>
</evidence>
<feature type="binding site" evidence="13">
    <location>
        <begin position="236"/>
        <end position="238"/>
    </location>
    <ligand>
        <name>substrate</name>
    </ligand>
</feature>
<gene>
    <name evidence="16" type="ORF">JN12_03170</name>
</gene>
<feature type="binding site" evidence="13">
    <location>
        <position position="192"/>
    </location>
    <ligand>
        <name>substrate</name>
    </ligand>
</feature>
<dbReference type="Gene3D" id="3.90.1170.20">
    <property type="entry name" value="Quinolinate phosphoribosyl transferase, N-terminal domain"/>
    <property type="match status" value="1"/>
</dbReference>
<dbReference type="InterPro" id="IPR022412">
    <property type="entry name" value="Quinolinate_PRibosylTrfase_N"/>
</dbReference>
<dbReference type="SUPFAM" id="SSF51690">
    <property type="entry name" value="Nicotinate/Quinolinate PRTase C-terminal domain-like"/>
    <property type="match status" value="1"/>
</dbReference>
<dbReference type="OrthoDB" id="9782546at2"/>
<dbReference type="RefSeq" id="WP_145024519.1">
    <property type="nucleotide sequence ID" value="NZ_VLLN01000023.1"/>
</dbReference>
<dbReference type="FunFam" id="3.90.1170.20:FF:000001">
    <property type="entry name" value="Nicotinate-nucleotide diphosphorylase (Carboxylating)"/>
    <property type="match status" value="1"/>
</dbReference>
<dbReference type="GO" id="GO:0009435">
    <property type="term" value="P:NAD+ biosynthetic process"/>
    <property type="evidence" value="ECO:0007669"/>
    <property type="project" value="UniProtKB-UniPathway"/>
</dbReference>
<evidence type="ECO:0000256" key="10">
    <source>
        <dbReference type="ARBA" id="ARBA00047445"/>
    </source>
</evidence>
<evidence type="ECO:0000256" key="9">
    <source>
        <dbReference type="ARBA" id="ARBA00033102"/>
    </source>
</evidence>
<evidence type="ECO:0000256" key="3">
    <source>
        <dbReference type="ARBA" id="ARBA00009400"/>
    </source>
</evidence>
<evidence type="ECO:0000256" key="1">
    <source>
        <dbReference type="ARBA" id="ARBA00003237"/>
    </source>
</evidence>
<evidence type="ECO:0000313" key="17">
    <source>
        <dbReference type="Proteomes" id="UP000319449"/>
    </source>
</evidence>
<evidence type="ECO:0000256" key="7">
    <source>
        <dbReference type="ARBA" id="ARBA00022676"/>
    </source>
</evidence>
<comment type="caution">
    <text evidence="16">The sequence shown here is derived from an EMBL/GenBank/DDBJ whole genome shotgun (WGS) entry which is preliminary data.</text>
</comment>
<evidence type="ECO:0000259" key="14">
    <source>
        <dbReference type="Pfam" id="PF01729"/>
    </source>
</evidence>
<protein>
    <recommendedName>
        <fullName evidence="11">Probable nicotinate-nucleotide pyrophosphorylase [carboxylating]</fullName>
        <ecNumber evidence="5">2.4.2.19</ecNumber>
    </recommendedName>
    <alternativeName>
        <fullName evidence="9">Quinolinate phosphoribosyltransferase [decarboxylating]</fullName>
    </alternativeName>
</protein>
<comment type="similarity">
    <text evidence="3 12">Belongs to the NadC/ModD family.</text>
</comment>
<feature type="binding site" evidence="13">
    <location>
        <position position="213"/>
    </location>
    <ligand>
        <name>substrate</name>
    </ligand>
</feature>